<dbReference type="Pfam" id="PF05623">
    <property type="entry name" value="DUF789"/>
    <property type="match status" value="1"/>
</dbReference>
<name>A0A072UB49_MEDTR</name>
<dbReference type="EMBL" id="CM001222">
    <property type="protein sequence ID" value="KEH26661.1"/>
    <property type="molecule type" value="Genomic_DNA"/>
</dbReference>
<dbReference type="PANTHER" id="PTHR31343:SF29">
    <property type="entry name" value="DUF789 DOMAIN-CONTAINING PROTEIN"/>
    <property type="match status" value="1"/>
</dbReference>
<feature type="compositionally biased region" description="Polar residues" evidence="1">
    <location>
        <begin position="107"/>
        <end position="116"/>
    </location>
</feature>
<protein>
    <submittedName>
        <fullName evidence="2">Plant/F9H3-4 protein</fullName>
    </submittedName>
</protein>
<reference evidence="2 4" key="2">
    <citation type="journal article" date="2014" name="BMC Genomics">
        <title>An improved genome release (version Mt4.0) for the model legume Medicago truncatula.</title>
        <authorList>
            <person name="Tang H."/>
            <person name="Krishnakumar V."/>
            <person name="Bidwell S."/>
            <person name="Rosen B."/>
            <person name="Chan A."/>
            <person name="Zhou S."/>
            <person name="Gentzbittel L."/>
            <person name="Childs K.L."/>
            <person name="Yandell M."/>
            <person name="Gundlach H."/>
            <person name="Mayer K.F."/>
            <person name="Schwartz D.C."/>
            <person name="Town C.D."/>
        </authorList>
    </citation>
    <scope>GENOME REANNOTATION</scope>
    <source>
        <strain evidence="2">A17</strain>
        <strain evidence="3 4">cv. Jemalong A17</strain>
    </source>
</reference>
<reference evidence="2 4" key="1">
    <citation type="journal article" date="2011" name="Nature">
        <title>The Medicago genome provides insight into the evolution of rhizobial symbioses.</title>
        <authorList>
            <person name="Young N.D."/>
            <person name="Debelle F."/>
            <person name="Oldroyd G.E."/>
            <person name="Geurts R."/>
            <person name="Cannon S.B."/>
            <person name="Udvardi M.K."/>
            <person name="Benedito V.A."/>
            <person name="Mayer K.F."/>
            <person name="Gouzy J."/>
            <person name="Schoof H."/>
            <person name="Van de Peer Y."/>
            <person name="Proost S."/>
            <person name="Cook D.R."/>
            <person name="Meyers B.C."/>
            <person name="Spannagl M."/>
            <person name="Cheung F."/>
            <person name="De Mita S."/>
            <person name="Krishnakumar V."/>
            <person name="Gundlach H."/>
            <person name="Zhou S."/>
            <person name="Mudge J."/>
            <person name="Bharti A.K."/>
            <person name="Murray J.D."/>
            <person name="Naoumkina M.A."/>
            <person name="Rosen B."/>
            <person name="Silverstein K.A."/>
            <person name="Tang H."/>
            <person name="Rombauts S."/>
            <person name="Zhao P.X."/>
            <person name="Zhou P."/>
            <person name="Barbe V."/>
            <person name="Bardou P."/>
            <person name="Bechner M."/>
            <person name="Bellec A."/>
            <person name="Berger A."/>
            <person name="Berges H."/>
            <person name="Bidwell S."/>
            <person name="Bisseling T."/>
            <person name="Choisne N."/>
            <person name="Couloux A."/>
            <person name="Denny R."/>
            <person name="Deshpande S."/>
            <person name="Dai X."/>
            <person name="Doyle J.J."/>
            <person name="Dudez A.M."/>
            <person name="Farmer A.D."/>
            <person name="Fouteau S."/>
            <person name="Franken C."/>
            <person name="Gibelin C."/>
            <person name="Gish J."/>
            <person name="Goldstein S."/>
            <person name="Gonzalez A.J."/>
            <person name="Green P.J."/>
            <person name="Hallab A."/>
            <person name="Hartog M."/>
            <person name="Hua A."/>
            <person name="Humphray S.J."/>
            <person name="Jeong D.H."/>
            <person name="Jing Y."/>
            <person name="Jocker A."/>
            <person name="Kenton S.M."/>
            <person name="Kim D.J."/>
            <person name="Klee K."/>
            <person name="Lai H."/>
            <person name="Lang C."/>
            <person name="Lin S."/>
            <person name="Macmil S.L."/>
            <person name="Magdelenat G."/>
            <person name="Matthews L."/>
            <person name="McCorrison J."/>
            <person name="Monaghan E.L."/>
            <person name="Mun J.H."/>
            <person name="Najar F.Z."/>
            <person name="Nicholson C."/>
            <person name="Noirot C."/>
            <person name="O'Bleness M."/>
            <person name="Paule C.R."/>
            <person name="Poulain J."/>
            <person name="Prion F."/>
            <person name="Qin B."/>
            <person name="Qu C."/>
            <person name="Retzel E.F."/>
            <person name="Riddle C."/>
            <person name="Sallet E."/>
            <person name="Samain S."/>
            <person name="Samson N."/>
            <person name="Sanders I."/>
            <person name="Saurat O."/>
            <person name="Scarpelli C."/>
            <person name="Schiex T."/>
            <person name="Segurens B."/>
            <person name="Severin A.J."/>
            <person name="Sherrier D.J."/>
            <person name="Shi R."/>
            <person name="Sims S."/>
            <person name="Singer S.R."/>
            <person name="Sinharoy S."/>
            <person name="Sterck L."/>
            <person name="Viollet A."/>
            <person name="Wang B.B."/>
            <person name="Wang K."/>
            <person name="Wang M."/>
            <person name="Wang X."/>
            <person name="Warfsmann J."/>
            <person name="Weissenbach J."/>
            <person name="White D.D."/>
            <person name="White J.D."/>
            <person name="Wiley G.B."/>
            <person name="Wincker P."/>
            <person name="Xing Y."/>
            <person name="Yang L."/>
            <person name="Yao Z."/>
            <person name="Ying F."/>
            <person name="Zhai J."/>
            <person name="Zhou L."/>
            <person name="Zuber A."/>
            <person name="Denarie J."/>
            <person name="Dixon R.A."/>
            <person name="May G.D."/>
            <person name="Schwartz D.C."/>
            <person name="Rogers J."/>
            <person name="Quetier F."/>
            <person name="Town C.D."/>
            <person name="Roe B.A."/>
        </authorList>
    </citation>
    <scope>NUCLEOTIDE SEQUENCE [LARGE SCALE GENOMIC DNA]</scope>
    <source>
        <strain evidence="2">A17</strain>
        <strain evidence="3 4">cv. Jemalong A17</strain>
    </source>
</reference>
<evidence type="ECO:0000313" key="4">
    <source>
        <dbReference type="Proteomes" id="UP000002051"/>
    </source>
</evidence>
<dbReference type="Proteomes" id="UP000002051">
    <property type="component" value="Chromosome 6"/>
</dbReference>
<reference evidence="3" key="3">
    <citation type="submission" date="2015-04" db="UniProtKB">
        <authorList>
            <consortium name="EnsemblPlants"/>
        </authorList>
    </citation>
    <scope>IDENTIFICATION</scope>
    <source>
        <strain evidence="3">cv. Jemalong A17</strain>
    </source>
</reference>
<dbReference type="HOGENOM" id="CLU_035287_2_0_1"/>
<dbReference type="AlphaFoldDB" id="A0A072UB49"/>
<feature type="compositionally biased region" description="Acidic residues" evidence="1">
    <location>
        <begin position="89"/>
        <end position="101"/>
    </location>
</feature>
<accession>A0A072UB49</accession>
<sequence length="329" mass="37545">MGQESSCFDDQNSQWQTIGKDSIECFTLKDLFDRFSEWSAYGVGTPVILENGDTVEHYYVPYLSAIQIYTNKPVADSRNKREDNISDGVECESDSWSDDSGSDNMSRSLSNNSSKTWDAISEDSSSDQDGSCQKKDKLGYLYLNYTEITSPYMRVPLMEKIPELAESYPELMTLKSVDLSPASWMAVSWYPIYTIPSRKNDKDMEACFLTYHTLSSSFQDCAMEHDDMDTNMDMDMDIMNMFMDMDKDEYCSSGWENIVGDDCKKNNSGSISLPPFGLATYKMQSDLWLNTDPNDYEKISYLCSAADSWLKQLNVHHHDFDFFTSSSVV</sequence>
<organism evidence="2 4">
    <name type="scientific">Medicago truncatula</name>
    <name type="common">Barrel medic</name>
    <name type="synonym">Medicago tribuloides</name>
    <dbReference type="NCBI Taxonomy" id="3880"/>
    <lineage>
        <taxon>Eukaryota</taxon>
        <taxon>Viridiplantae</taxon>
        <taxon>Streptophyta</taxon>
        <taxon>Embryophyta</taxon>
        <taxon>Tracheophyta</taxon>
        <taxon>Spermatophyta</taxon>
        <taxon>Magnoliopsida</taxon>
        <taxon>eudicotyledons</taxon>
        <taxon>Gunneridae</taxon>
        <taxon>Pentapetalae</taxon>
        <taxon>rosids</taxon>
        <taxon>fabids</taxon>
        <taxon>Fabales</taxon>
        <taxon>Fabaceae</taxon>
        <taxon>Papilionoideae</taxon>
        <taxon>50 kb inversion clade</taxon>
        <taxon>NPAAA clade</taxon>
        <taxon>Hologalegina</taxon>
        <taxon>IRL clade</taxon>
        <taxon>Trifolieae</taxon>
        <taxon>Medicago</taxon>
    </lineage>
</organism>
<evidence type="ECO:0000313" key="3">
    <source>
        <dbReference type="EnsemblPlants" id="KEH26661"/>
    </source>
</evidence>
<dbReference type="InterPro" id="IPR008507">
    <property type="entry name" value="DUF789"/>
</dbReference>
<keyword evidence="4" id="KW-1185">Reference proteome</keyword>
<dbReference type="EnsemblPlants" id="KEH26661">
    <property type="protein sequence ID" value="KEH26661"/>
    <property type="gene ID" value="MTR_6g066280"/>
</dbReference>
<feature type="region of interest" description="Disordered" evidence="1">
    <location>
        <begin position="76"/>
        <end position="132"/>
    </location>
</feature>
<proteinExistence type="predicted"/>
<gene>
    <name evidence="2" type="ordered locus">MTR_6g066280</name>
</gene>
<dbReference type="PANTHER" id="PTHR31343">
    <property type="entry name" value="T15D22.8"/>
    <property type="match status" value="1"/>
</dbReference>
<evidence type="ECO:0000313" key="2">
    <source>
        <dbReference type="EMBL" id="KEH26661.1"/>
    </source>
</evidence>
<evidence type="ECO:0000256" key="1">
    <source>
        <dbReference type="SAM" id="MobiDB-lite"/>
    </source>
</evidence>